<dbReference type="SUPFAM" id="SSF53187">
    <property type="entry name" value="Zn-dependent exopeptidases"/>
    <property type="match status" value="1"/>
</dbReference>
<protein>
    <submittedName>
        <fullName evidence="5">M28 family peptidase</fullName>
    </submittedName>
</protein>
<dbReference type="GO" id="GO:0008270">
    <property type="term" value="F:zinc ion binding"/>
    <property type="evidence" value="ECO:0007669"/>
    <property type="project" value="TreeGrafter"/>
</dbReference>
<evidence type="ECO:0000256" key="1">
    <source>
        <dbReference type="ARBA" id="ARBA00022679"/>
    </source>
</evidence>
<dbReference type="InterPro" id="IPR007484">
    <property type="entry name" value="Peptidase_M28"/>
</dbReference>
<evidence type="ECO:0000313" key="5">
    <source>
        <dbReference type="EMBL" id="MCA9727496.1"/>
    </source>
</evidence>
<sequence length="310" mass="33546">MSIRTSRGTRWFRTATWWLLLGLAPVSAHAQSGFDAVQALRWVERQCDLGSRTPGSEAHRKCQELIVGQLSSLGFSTERLPFEASHPKDGSPVSGVNLLCRIRPGATPRLLLGAHYDSRPWADEEPDASRHDKPVPGANDGASGVGVLLELARIWAAEPPPIGVDLAFFDLEDLGQHGTPTSFCLGSQWLAAHYPGGLPSAVLVLDMVGSPTAEFGRELYAWNLAPAWADLVPQLARERGFAEWPEGVEYAVVDDHLPFLHQHLPANVIIGLNDPFWHTLADTPDKISPRTLSHVGEVVLAVVAGGYVGG</sequence>
<evidence type="ECO:0000313" key="6">
    <source>
        <dbReference type="Proteomes" id="UP000697710"/>
    </source>
</evidence>
<dbReference type="Gene3D" id="3.40.630.10">
    <property type="entry name" value="Zn peptidases"/>
    <property type="match status" value="1"/>
</dbReference>
<dbReference type="EMBL" id="JAGQHR010000177">
    <property type="protein sequence ID" value="MCA9727496.1"/>
    <property type="molecule type" value="Genomic_DNA"/>
</dbReference>
<accession>A0A956RNG3</accession>
<dbReference type="AlphaFoldDB" id="A0A956RNG3"/>
<evidence type="ECO:0000256" key="2">
    <source>
        <dbReference type="ARBA" id="ARBA00023315"/>
    </source>
</evidence>
<evidence type="ECO:0000259" key="4">
    <source>
        <dbReference type="Pfam" id="PF04389"/>
    </source>
</evidence>
<keyword evidence="3" id="KW-0732">Signal</keyword>
<dbReference type="PANTHER" id="PTHR12283:SF6">
    <property type="entry name" value="GLUTAMINYL-PEPTIDE CYCLOTRANSFERASE-RELATED"/>
    <property type="match status" value="1"/>
</dbReference>
<feature type="domain" description="Peptidase M28" evidence="4">
    <location>
        <begin position="97"/>
        <end position="303"/>
    </location>
</feature>
<feature type="signal peptide" evidence="3">
    <location>
        <begin position="1"/>
        <end position="30"/>
    </location>
</feature>
<dbReference type="Proteomes" id="UP000697710">
    <property type="component" value="Unassembled WGS sequence"/>
</dbReference>
<proteinExistence type="predicted"/>
<dbReference type="PANTHER" id="PTHR12283">
    <property type="entry name" value="GLUTAMINYL-PEPTIDE CYCLOTRANSFERASE"/>
    <property type="match status" value="1"/>
</dbReference>
<reference evidence="5" key="1">
    <citation type="submission" date="2020-04" db="EMBL/GenBank/DDBJ databases">
        <authorList>
            <person name="Zhang T."/>
        </authorList>
    </citation>
    <scope>NUCLEOTIDE SEQUENCE</scope>
    <source>
        <strain evidence="5">HKST-UBA01</strain>
    </source>
</reference>
<dbReference type="Pfam" id="PF04389">
    <property type="entry name" value="Peptidase_M28"/>
    <property type="match status" value="1"/>
</dbReference>
<feature type="chain" id="PRO_5037903645" evidence="3">
    <location>
        <begin position="31"/>
        <end position="310"/>
    </location>
</feature>
<name>A0A956RNG3_UNCEI</name>
<reference evidence="5" key="2">
    <citation type="journal article" date="2021" name="Microbiome">
        <title>Successional dynamics and alternative stable states in a saline activated sludge microbial community over 9 years.</title>
        <authorList>
            <person name="Wang Y."/>
            <person name="Ye J."/>
            <person name="Ju F."/>
            <person name="Liu L."/>
            <person name="Boyd J.A."/>
            <person name="Deng Y."/>
            <person name="Parks D.H."/>
            <person name="Jiang X."/>
            <person name="Yin X."/>
            <person name="Woodcroft B.J."/>
            <person name="Tyson G.W."/>
            <person name="Hugenholtz P."/>
            <person name="Polz M.F."/>
            <person name="Zhang T."/>
        </authorList>
    </citation>
    <scope>NUCLEOTIDE SEQUENCE</scope>
    <source>
        <strain evidence="5">HKST-UBA01</strain>
    </source>
</reference>
<comment type="caution">
    <text evidence="5">The sequence shown here is derived from an EMBL/GenBank/DDBJ whole genome shotgun (WGS) entry which is preliminary data.</text>
</comment>
<organism evidence="5 6">
    <name type="scientific">Eiseniibacteriota bacterium</name>
    <dbReference type="NCBI Taxonomy" id="2212470"/>
    <lineage>
        <taxon>Bacteria</taxon>
        <taxon>Candidatus Eiseniibacteriota</taxon>
    </lineage>
</organism>
<dbReference type="GO" id="GO:0016603">
    <property type="term" value="F:glutaminyl-peptide cyclotransferase activity"/>
    <property type="evidence" value="ECO:0007669"/>
    <property type="project" value="TreeGrafter"/>
</dbReference>
<evidence type="ECO:0000256" key="3">
    <source>
        <dbReference type="SAM" id="SignalP"/>
    </source>
</evidence>
<dbReference type="InterPro" id="IPR040234">
    <property type="entry name" value="QC/QCL"/>
</dbReference>
<keyword evidence="2" id="KW-0012">Acyltransferase</keyword>
<gene>
    <name evidence="5" type="ORF">KC729_07420</name>
</gene>
<keyword evidence="1" id="KW-0808">Transferase</keyword>